<dbReference type="InterPro" id="IPR012349">
    <property type="entry name" value="Split_barrel_FMN-bd"/>
</dbReference>
<comment type="caution">
    <text evidence="3">The sequence shown here is derived from an EMBL/GenBank/DDBJ whole genome shotgun (WGS) entry which is preliminary data.</text>
</comment>
<dbReference type="PANTHER" id="PTHR34818:SF1">
    <property type="entry name" value="PROTEIN BLI-3"/>
    <property type="match status" value="1"/>
</dbReference>
<reference evidence="3" key="2">
    <citation type="journal article" date="2021" name="Syst. Appl. Microbiol.">
        <title>Roseomonas hellenica sp. nov., isolated from roots of wild-growing Alkanna tinctoria.</title>
        <authorList>
            <person name="Rat A."/>
            <person name="Naranjo H.D."/>
            <person name="Lebbe L."/>
            <person name="Cnockaert M."/>
            <person name="Krigas N."/>
            <person name="Grigoriadou K."/>
            <person name="Maloupa E."/>
            <person name="Willems A."/>
        </authorList>
    </citation>
    <scope>NUCLEOTIDE SEQUENCE</scope>
    <source>
        <strain evidence="3">LMG 28251</strain>
    </source>
</reference>
<evidence type="ECO:0000259" key="2">
    <source>
        <dbReference type="Pfam" id="PF16242"/>
    </source>
</evidence>
<dbReference type="Gene3D" id="2.30.110.10">
    <property type="entry name" value="Electron Transport, Fmn-binding Protein, Chain A"/>
    <property type="match status" value="1"/>
</dbReference>
<dbReference type="Proteomes" id="UP001196068">
    <property type="component" value="Unassembled WGS sequence"/>
</dbReference>
<dbReference type="InterPro" id="IPR038725">
    <property type="entry name" value="YdaG_split_barrel_FMN-bd"/>
</dbReference>
<keyword evidence="4" id="KW-1185">Reference proteome</keyword>
<feature type="domain" description="General stress protein FMN-binding split barrel" evidence="2">
    <location>
        <begin position="67"/>
        <end position="209"/>
    </location>
</feature>
<feature type="compositionally biased region" description="Polar residues" evidence="1">
    <location>
        <begin position="31"/>
        <end position="44"/>
    </location>
</feature>
<proteinExistence type="predicted"/>
<dbReference type="EMBL" id="JAAEDH010000004">
    <property type="protein sequence ID" value="MBR0654550.1"/>
    <property type="molecule type" value="Genomic_DNA"/>
</dbReference>
<accession>A0AAF1JVF6</accession>
<dbReference type="PANTHER" id="PTHR34818">
    <property type="entry name" value="PROTEIN BLI-3"/>
    <property type="match status" value="1"/>
</dbReference>
<dbReference type="InterPro" id="IPR052917">
    <property type="entry name" value="Stress-Dev_Protein"/>
</dbReference>
<gene>
    <name evidence="3" type="ORF">GXW79_05600</name>
</gene>
<reference evidence="3" key="1">
    <citation type="submission" date="2020-01" db="EMBL/GenBank/DDBJ databases">
        <authorList>
            <person name="Rat A."/>
        </authorList>
    </citation>
    <scope>NUCLEOTIDE SEQUENCE</scope>
    <source>
        <strain evidence="3">LMG 28251</strain>
    </source>
</reference>
<dbReference type="SUPFAM" id="SSF50475">
    <property type="entry name" value="FMN-binding split barrel"/>
    <property type="match status" value="1"/>
</dbReference>
<evidence type="ECO:0000313" key="4">
    <source>
        <dbReference type="Proteomes" id="UP001196068"/>
    </source>
</evidence>
<organism evidence="3 4">
    <name type="scientific">Plastoroseomonas arctica</name>
    <dbReference type="NCBI Taxonomy" id="1509237"/>
    <lineage>
        <taxon>Bacteria</taxon>
        <taxon>Pseudomonadati</taxon>
        <taxon>Pseudomonadota</taxon>
        <taxon>Alphaproteobacteria</taxon>
        <taxon>Acetobacterales</taxon>
        <taxon>Acetobacteraceae</taxon>
        <taxon>Plastoroseomonas</taxon>
    </lineage>
</organism>
<evidence type="ECO:0000313" key="3">
    <source>
        <dbReference type="EMBL" id="MBR0654550.1"/>
    </source>
</evidence>
<evidence type="ECO:0000256" key="1">
    <source>
        <dbReference type="SAM" id="MobiDB-lite"/>
    </source>
</evidence>
<protein>
    <submittedName>
        <fullName evidence="3">Pyridoxamine 5'-phosphate oxidase family protein</fullName>
    </submittedName>
</protein>
<feature type="compositionally biased region" description="Basic and acidic residues" evidence="1">
    <location>
        <begin position="53"/>
        <end position="66"/>
    </location>
</feature>
<feature type="region of interest" description="Disordered" evidence="1">
    <location>
        <begin position="25"/>
        <end position="66"/>
    </location>
</feature>
<dbReference type="AlphaFoldDB" id="A0AAF1JVF6"/>
<name>A0AAF1JVF6_9PROT</name>
<dbReference type="Pfam" id="PF16242">
    <property type="entry name" value="Pyrid_ox_like"/>
    <property type="match status" value="1"/>
</dbReference>
<sequence>MPRIGLLALRHLAGRLYRQGGDAAHRLEPSRTGSNKGFTATLSQFDRRRRTVKERQDDNPKPPEEVRDRIWELAEKIDICMFTTWDGQEQQSRPLSARVRKDEHAVYFLVDESGEKNAQLERFPAVSCVWADNGNYKYVLISGQARVSDDRAKIAELWTQADLAWWENADDPSIRVLTVTPERGELWDSPGKAMALVKMASAIITGDAPKMGDNAKVDF</sequence>